<dbReference type="AlphaFoldDB" id="A0A934IKC3"/>
<keyword evidence="3" id="KW-1185">Reference proteome</keyword>
<protein>
    <submittedName>
        <fullName evidence="2">RidA family protein</fullName>
    </submittedName>
</protein>
<dbReference type="InterPro" id="IPR013813">
    <property type="entry name" value="Endoribo_LPSP/chorism_mut-like"/>
</dbReference>
<gene>
    <name evidence="2" type="ORF">JCR33_21295</name>
</gene>
<evidence type="ECO:0000259" key="1">
    <source>
        <dbReference type="Pfam" id="PF14588"/>
    </source>
</evidence>
<proteinExistence type="predicted"/>
<dbReference type="Proteomes" id="UP000609531">
    <property type="component" value="Unassembled WGS sequence"/>
</dbReference>
<comment type="caution">
    <text evidence="2">The sequence shown here is derived from an EMBL/GenBank/DDBJ whole genome shotgun (WGS) entry which is preliminary data.</text>
</comment>
<dbReference type="Pfam" id="PF14588">
    <property type="entry name" value="YjgF_endoribonc"/>
    <property type="match status" value="1"/>
</dbReference>
<evidence type="ECO:0000313" key="2">
    <source>
        <dbReference type="EMBL" id="MBJ3778249.1"/>
    </source>
</evidence>
<reference evidence="2" key="1">
    <citation type="submission" date="2020-12" db="EMBL/GenBank/DDBJ databases">
        <title>Bacterial taxonomy.</title>
        <authorList>
            <person name="Pan X."/>
        </authorList>
    </citation>
    <scope>NUCLEOTIDE SEQUENCE</scope>
    <source>
        <strain evidence="2">B2012</strain>
    </source>
</reference>
<dbReference type="Gene3D" id="3.30.1330.40">
    <property type="entry name" value="RutC-like"/>
    <property type="match status" value="1"/>
</dbReference>
<dbReference type="PANTHER" id="PTHR43760">
    <property type="entry name" value="ENDORIBONUCLEASE-RELATED"/>
    <property type="match status" value="1"/>
</dbReference>
<dbReference type="CDD" id="cd02199">
    <property type="entry name" value="YjgF_YER057c_UK114_like_1"/>
    <property type="match status" value="1"/>
</dbReference>
<accession>A0A934IKC3</accession>
<name>A0A934IKC3_9HYPH</name>
<dbReference type="SUPFAM" id="SSF55298">
    <property type="entry name" value="YjgF-like"/>
    <property type="match status" value="1"/>
</dbReference>
<sequence length="152" mass="15941">MYEDRLKTLGLTLPDAATPSFNYVPVTVHRGVAYVSGQIAKVDGEIRVTGKVGAEVDLETARGEARICILQGLACLKAALGSLDKIERILKVNGYVASAPGFNAQPKVIDAASDLLGEVFGEAGRHARAALGVAELPRNAVVEIEMVVAVAD</sequence>
<evidence type="ECO:0000313" key="3">
    <source>
        <dbReference type="Proteomes" id="UP000609531"/>
    </source>
</evidence>
<organism evidence="2 3">
    <name type="scientific">Acuticoccus mangrovi</name>
    <dbReference type="NCBI Taxonomy" id="2796142"/>
    <lineage>
        <taxon>Bacteria</taxon>
        <taxon>Pseudomonadati</taxon>
        <taxon>Pseudomonadota</taxon>
        <taxon>Alphaproteobacteria</taxon>
        <taxon>Hyphomicrobiales</taxon>
        <taxon>Amorphaceae</taxon>
        <taxon>Acuticoccus</taxon>
    </lineage>
</organism>
<dbReference type="EMBL" id="JAEKJA010000024">
    <property type="protein sequence ID" value="MBJ3778249.1"/>
    <property type="molecule type" value="Genomic_DNA"/>
</dbReference>
<dbReference type="RefSeq" id="WP_198884150.1">
    <property type="nucleotide sequence ID" value="NZ_JAEKJA010000024.1"/>
</dbReference>
<feature type="domain" description="Endoribonuclease L-PSP/chorismate mutase-like" evidence="1">
    <location>
        <begin position="3"/>
        <end position="143"/>
    </location>
</feature>
<dbReference type="InterPro" id="IPR035959">
    <property type="entry name" value="RutC-like_sf"/>
</dbReference>
<dbReference type="PANTHER" id="PTHR43760:SF1">
    <property type="entry name" value="ENDORIBONUCLEASE L-PSP_CHORISMATE MUTASE-LIKE DOMAIN-CONTAINING PROTEIN"/>
    <property type="match status" value="1"/>
</dbReference>